<keyword evidence="5 10" id="KW-0031">Aminopeptidase</keyword>
<comment type="caution">
    <text evidence="10">The sequence shown here is derived from an EMBL/GenBank/DDBJ whole genome shotgun (WGS) entry which is preliminary data.</text>
</comment>
<dbReference type="SUPFAM" id="SSF144052">
    <property type="entry name" value="Thermophilic metalloprotease-like"/>
    <property type="match status" value="1"/>
</dbReference>
<evidence type="ECO:0000256" key="1">
    <source>
        <dbReference type="ARBA" id="ARBA00001941"/>
    </source>
</evidence>
<evidence type="ECO:0000313" key="10">
    <source>
        <dbReference type="EMBL" id="MCQ1528927.1"/>
    </source>
</evidence>
<dbReference type="GO" id="GO:0004177">
    <property type="term" value="F:aminopeptidase activity"/>
    <property type="evidence" value="ECO:0007669"/>
    <property type="project" value="UniProtKB-KW"/>
</dbReference>
<dbReference type="PANTHER" id="PTHR34448">
    <property type="entry name" value="AMINOPEPTIDASE"/>
    <property type="match status" value="1"/>
</dbReference>
<dbReference type="Gene3D" id="3.40.1830.10">
    <property type="entry name" value="Thermophilic metalloprotease (M29)"/>
    <property type="match status" value="1"/>
</dbReference>
<evidence type="ECO:0000256" key="7">
    <source>
        <dbReference type="ARBA" id="ARBA00022723"/>
    </source>
</evidence>
<evidence type="ECO:0000256" key="6">
    <source>
        <dbReference type="ARBA" id="ARBA00022670"/>
    </source>
</evidence>
<evidence type="ECO:0000313" key="11">
    <source>
        <dbReference type="Proteomes" id="UP001651880"/>
    </source>
</evidence>
<evidence type="ECO:0000256" key="5">
    <source>
        <dbReference type="ARBA" id="ARBA00022438"/>
    </source>
</evidence>
<comment type="cofactor">
    <cofactor evidence="1">
        <name>Co(2+)</name>
        <dbReference type="ChEBI" id="CHEBI:48828"/>
    </cofactor>
</comment>
<dbReference type="InterPro" id="IPR035097">
    <property type="entry name" value="M29_N-terminal"/>
</dbReference>
<dbReference type="EMBL" id="JAJEKE010000003">
    <property type="protein sequence ID" value="MCQ1528927.1"/>
    <property type="molecule type" value="Genomic_DNA"/>
</dbReference>
<comment type="similarity">
    <text evidence="4">Belongs to the peptidase M29 family.</text>
</comment>
<dbReference type="InterPro" id="IPR052170">
    <property type="entry name" value="M29_Exopeptidase"/>
</dbReference>
<reference evidence="10 11" key="1">
    <citation type="submission" date="2021-10" db="EMBL/GenBank/DDBJ databases">
        <title>Lutispora strain m25 sp. nov., a thermophilic, non-spore-forming bacterium isolated from a lab-scale methanogenic bioreactor digesting anaerobic sludge.</title>
        <authorList>
            <person name="El Houari A."/>
            <person name="Mcdonald J."/>
        </authorList>
    </citation>
    <scope>NUCLEOTIDE SEQUENCE [LARGE SCALE GENOMIC DNA]</scope>
    <source>
        <strain evidence="11">m25</strain>
    </source>
</reference>
<evidence type="ECO:0000256" key="3">
    <source>
        <dbReference type="ARBA" id="ARBA00001947"/>
    </source>
</evidence>
<dbReference type="Pfam" id="PF02073">
    <property type="entry name" value="Peptidase_M29"/>
    <property type="match status" value="1"/>
</dbReference>
<evidence type="ECO:0000256" key="4">
    <source>
        <dbReference type="ARBA" id="ARBA00008236"/>
    </source>
</evidence>
<keyword evidence="7" id="KW-0479">Metal-binding</keyword>
<dbReference type="InterPro" id="IPR000787">
    <property type="entry name" value="Peptidase_M29"/>
</dbReference>
<evidence type="ECO:0000256" key="2">
    <source>
        <dbReference type="ARBA" id="ARBA00001946"/>
    </source>
</evidence>
<dbReference type="PRINTS" id="PR00919">
    <property type="entry name" value="THERMOPTASE"/>
</dbReference>
<evidence type="ECO:0000256" key="8">
    <source>
        <dbReference type="ARBA" id="ARBA00022801"/>
    </source>
</evidence>
<sequence>MNINRKLKELAKVIVKKGVVLAEGEILVIQASVEAAYFSRIVAETAFEEGASEVYTEWFDDEMDKLRYKNESIESLTKTYPWSGRTLLEYAKKGCCFVKINTPDPDVFSEISASIISENFKAKRKIDEETNSMKMNGTCKWTSLAIPSKKWAEKVSPELDENEAFEKLWDMFFDICRIDETNSVENWDIHTQNLTGKANYLTAKKLIKLYFKNDIGTDLVVELAKNHLWVGGTLPSKSGISFVPNIPTEEVATAPYKTGADGVLVSTKPLCHNGQLIDKFKLVFKNGKVVDFEAEVGYEHLKHIIETDENSCYLGEVALVPFDSPISNKNILFYNTLFDENASCHFALGRGYPVVIKNNSIMTDEEIAETGLNISSLIHVDFMVGSKDLDVIGYDENNNAIQIFKNGNWAF</sequence>
<keyword evidence="8" id="KW-0378">Hydrolase</keyword>
<proteinExistence type="inferred from homology"/>
<accession>A0ABT1NCE3</accession>
<name>A0ABT1NCE3_9FIRM</name>
<keyword evidence="6" id="KW-0645">Protease</keyword>
<comment type="cofactor">
    <cofactor evidence="2">
        <name>Mg(2+)</name>
        <dbReference type="ChEBI" id="CHEBI:18420"/>
    </cofactor>
</comment>
<evidence type="ECO:0000256" key="9">
    <source>
        <dbReference type="ARBA" id="ARBA00023049"/>
    </source>
</evidence>
<dbReference type="Proteomes" id="UP001651880">
    <property type="component" value="Unassembled WGS sequence"/>
</dbReference>
<keyword evidence="11" id="KW-1185">Reference proteome</keyword>
<dbReference type="PANTHER" id="PTHR34448:SF3">
    <property type="entry name" value="AMINOPEPTIDASE AMPS"/>
    <property type="match status" value="1"/>
</dbReference>
<dbReference type="RefSeq" id="WP_255226450.1">
    <property type="nucleotide sequence ID" value="NZ_JAJEKE010000003.1"/>
</dbReference>
<comment type="cofactor">
    <cofactor evidence="3">
        <name>Zn(2+)</name>
        <dbReference type="ChEBI" id="CHEBI:29105"/>
    </cofactor>
</comment>
<organism evidence="10 11">
    <name type="scientific">Lutispora saccharofermentans</name>
    <dbReference type="NCBI Taxonomy" id="3024236"/>
    <lineage>
        <taxon>Bacteria</taxon>
        <taxon>Bacillati</taxon>
        <taxon>Bacillota</taxon>
        <taxon>Clostridia</taxon>
        <taxon>Lutisporales</taxon>
        <taxon>Lutisporaceae</taxon>
        <taxon>Lutispora</taxon>
    </lineage>
</organism>
<protein>
    <submittedName>
        <fullName evidence="10">Aminopeptidase</fullName>
    </submittedName>
</protein>
<gene>
    <name evidence="10" type="ORF">LJD61_05120</name>
</gene>
<keyword evidence="9" id="KW-0482">Metalloprotease</keyword>